<name>A0A0W0ZFR3_9GAMM</name>
<dbReference type="Proteomes" id="UP000054926">
    <property type="component" value="Unassembled WGS sequence"/>
</dbReference>
<sequence>MKFFQGLPLFFLLISQNTYAETALSPPSGQSPQCGQAYEIAGQIKTINNVFNSLASSCHDAGGMKLVHKILISEKSNEPTGVFFTCTGDNLSFIVFSCLFSTSVDNSLFIPSGES</sequence>
<evidence type="ECO:0000313" key="2">
    <source>
        <dbReference type="EMBL" id="KTD67963.1"/>
    </source>
</evidence>
<dbReference type="RefSeq" id="WP_058510094.1">
    <property type="nucleotide sequence ID" value="NZ_LNYY01000019.1"/>
</dbReference>
<evidence type="ECO:0000313" key="3">
    <source>
        <dbReference type="Proteomes" id="UP000054926"/>
    </source>
</evidence>
<organism evidence="2 3">
    <name type="scientific">Legionella steelei</name>
    <dbReference type="NCBI Taxonomy" id="947033"/>
    <lineage>
        <taxon>Bacteria</taxon>
        <taxon>Pseudomonadati</taxon>
        <taxon>Pseudomonadota</taxon>
        <taxon>Gammaproteobacteria</taxon>
        <taxon>Legionellales</taxon>
        <taxon>Legionellaceae</taxon>
        <taxon>Legionella</taxon>
    </lineage>
</organism>
<keyword evidence="1" id="KW-0732">Signal</keyword>
<accession>A0A0W0ZFR3</accession>
<evidence type="ECO:0000256" key="1">
    <source>
        <dbReference type="SAM" id="SignalP"/>
    </source>
</evidence>
<comment type="caution">
    <text evidence="2">The sequence shown here is derived from an EMBL/GenBank/DDBJ whole genome shotgun (WGS) entry which is preliminary data.</text>
</comment>
<dbReference type="AlphaFoldDB" id="A0A0W0ZFR3"/>
<dbReference type="PATRIC" id="fig|947033.5.peg.1194"/>
<feature type="chain" id="PRO_5006918639" evidence="1">
    <location>
        <begin position="21"/>
        <end position="115"/>
    </location>
</feature>
<protein>
    <submittedName>
        <fullName evidence="2">Uncharacterized protein</fullName>
    </submittedName>
</protein>
<dbReference type="STRING" id="947033.Lste_1121"/>
<feature type="signal peptide" evidence="1">
    <location>
        <begin position="1"/>
        <end position="20"/>
    </location>
</feature>
<reference evidence="2 3" key="1">
    <citation type="submission" date="2015-11" db="EMBL/GenBank/DDBJ databases">
        <title>Genomic analysis of 38 Legionella species identifies large and diverse effector repertoires.</title>
        <authorList>
            <person name="Burstein D."/>
            <person name="Amaro F."/>
            <person name="Zusman T."/>
            <person name="Lifshitz Z."/>
            <person name="Cohen O."/>
            <person name="Gilbert J.A."/>
            <person name="Pupko T."/>
            <person name="Shuman H.A."/>
            <person name="Segal G."/>
        </authorList>
    </citation>
    <scope>NUCLEOTIDE SEQUENCE [LARGE SCALE GENOMIC DNA]</scope>
    <source>
        <strain evidence="2 3">IMVS3376</strain>
    </source>
</reference>
<gene>
    <name evidence="2" type="ORF">Lste_1121</name>
</gene>
<dbReference type="OrthoDB" id="5648104at2"/>
<keyword evidence="3" id="KW-1185">Reference proteome</keyword>
<dbReference type="EMBL" id="LNYY01000019">
    <property type="protein sequence ID" value="KTD67963.1"/>
    <property type="molecule type" value="Genomic_DNA"/>
</dbReference>
<proteinExistence type="predicted"/>